<dbReference type="STRING" id="1459636.NTE_00840"/>
<dbReference type="HOGENOM" id="CLU_156997_0_0_2"/>
<protein>
    <submittedName>
        <fullName evidence="1">Uncharacterized protein</fullName>
    </submittedName>
</protein>
<accession>A0A075MN29</accession>
<dbReference type="Proteomes" id="UP000028194">
    <property type="component" value="Chromosome"/>
</dbReference>
<name>A0A075MN29_9ARCH</name>
<evidence type="ECO:0000313" key="1">
    <source>
        <dbReference type="EMBL" id="AIF82916.1"/>
    </source>
</evidence>
<gene>
    <name evidence="1" type="ORF">NTE_00840</name>
</gene>
<proteinExistence type="predicted"/>
<dbReference type="EMBL" id="CP007174">
    <property type="protein sequence ID" value="AIF82916.1"/>
    <property type="molecule type" value="Genomic_DNA"/>
</dbReference>
<keyword evidence="2" id="KW-1185">Reference proteome</keyword>
<dbReference type="KEGG" id="nev:NTE_00840"/>
<dbReference type="AlphaFoldDB" id="A0A075MN29"/>
<sequence>MHPFRLYGTRYNRNLILAQNSFPMREWHVKHMEKTVVKYVGGLAPNASAWEKKNHKRYVSFSNICRQIDYDIKHGVTNEQVVSFLNKVRHDTSFSKVRGNDGSLDRLTEVEKHFHETVSSLGGKKRRRELLLQ</sequence>
<evidence type="ECO:0000313" key="2">
    <source>
        <dbReference type="Proteomes" id="UP000028194"/>
    </source>
</evidence>
<reference evidence="1 2" key="1">
    <citation type="journal article" date="2014" name="PLoS ONE">
        <title>Genome Sequence of Candidatus Nitrososphaera evergladensis from Group I.1b Enriched from Everglades Soil Reveals Novel Genomic Features of the Ammonia-Oxidizing Archaea.</title>
        <authorList>
            <person name="Zhalnina K.V."/>
            <person name="Dias R."/>
            <person name="Leonard M.T."/>
            <person name="Dorr de Quadros P."/>
            <person name="Camargo F.A."/>
            <person name="Drew J.C."/>
            <person name="Farmerie W.G."/>
            <person name="Daroub S.H."/>
            <person name="Triplett E.W."/>
        </authorList>
    </citation>
    <scope>NUCLEOTIDE SEQUENCE [LARGE SCALE GENOMIC DNA]</scope>
    <source>
        <strain evidence="1 2">SR1</strain>
    </source>
</reference>
<organism evidence="1 2">
    <name type="scientific">Candidatus Nitrososphaera evergladensis SR1</name>
    <dbReference type="NCBI Taxonomy" id="1459636"/>
    <lineage>
        <taxon>Archaea</taxon>
        <taxon>Nitrososphaerota</taxon>
        <taxon>Nitrososphaeria</taxon>
        <taxon>Nitrososphaerales</taxon>
        <taxon>Nitrososphaeraceae</taxon>
        <taxon>Nitrososphaera</taxon>
    </lineage>
</organism>